<accession>A0A0D7AMP1</accession>
<sequence length="160" mass="18787">MSEPGEIAEPLTSCKTQWKDWHRNDSEKSNVTWDNRLLEQGHHKYWDNKQKKMRRRLAQTQTDMNLWSTLDPVQTETRLRAQAFQEKLQYARLDNETLADSTDSDSETSTSLVRSASPEITATGEFKKKQVAPNLYVVYEVGDEWPFPRHFQYLEKGYIS</sequence>
<feature type="region of interest" description="Disordered" evidence="1">
    <location>
        <begin position="95"/>
        <end position="116"/>
    </location>
</feature>
<reference evidence="2 3" key="1">
    <citation type="journal article" date="2015" name="Fungal Genet. Biol.">
        <title>Evolution of novel wood decay mechanisms in Agaricales revealed by the genome sequences of Fistulina hepatica and Cylindrobasidium torrendii.</title>
        <authorList>
            <person name="Floudas D."/>
            <person name="Held B.W."/>
            <person name="Riley R."/>
            <person name="Nagy L.G."/>
            <person name="Koehler G."/>
            <person name="Ransdell A.S."/>
            <person name="Younus H."/>
            <person name="Chow J."/>
            <person name="Chiniquy J."/>
            <person name="Lipzen A."/>
            <person name="Tritt A."/>
            <person name="Sun H."/>
            <person name="Haridas S."/>
            <person name="LaButti K."/>
            <person name="Ohm R.A."/>
            <person name="Kues U."/>
            <person name="Blanchette R.A."/>
            <person name="Grigoriev I.V."/>
            <person name="Minto R.E."/>
            <person name="Hibbett D.S."/>
        </authorList>
    </citation>
    <scope>NUCLEOTIDE SEQUENCE [LARGE SCALE GENOMIC DNA]</scope>
    <source>
        <strain evidence="2 3">ATCC 64428</strain>
    </source>
</reference>
<dbReference type="Proteomes" id="UP000054144">
    <property type="component" value="Unassembled WGS sequence"/>
</dbReference>
<organism evidence="2 3">
    <name type="scientific">Fistulina hepatica ATCC 64428</name>
    <dbReference type="NCBI Taxonomy" id="1128425"/>
    <lineage>
        <taxon>Eukaryota</taxon>
        <taxon>Fungi</taxon>
        <taxon>Dikarya</taxon>
        <taxon>Basidiomycota</taxon>
        <taxon>Agaricomycotina</taxon>
        <taxon>Agaricomycetes</taxon>
        <taxon>Agaricomycetidae</taxon>
        <taxon>Agaricales</taxon>
        <taxon>Fistulinaceae</taxon>
        <taxon>Fistulina</taxon>
    </lineage>
</organism>
<keyword evidence="3" id="KW-1185">Reference proteome</keyword>
<name>A0A0D7AMP1_9AGAR</name>
<dbReference type="EMBL" id="KN881628">
    <property type="protein sequence ID" value="KIY53135.1"/>
    <property type="molecule type" value="Genomic_DNA"/>
</dbReference>
<dbReference type="AlphaFoldDB" id="A0A0D7AMP1"/>
<evidence type="ECO:0000256" key="1">
    <source>
        <dbReference type="SAM" id="MobiDB-lite"/>
    </source>
</evidence>
<evidence type="ECO:0000313" key="3">
    <source>
        <dbReference type="Proteomes" id="UP000054144"/>
    </source>
</evidence>
<gene>
    <name evidence="2" type="ORF">FISHEDRAFT_69272</name>
</gene>
<proteinExistence type="predicted"/>
<dbReference type="OrthoDB" id="308383at2759"/>
<protein>
    <submittedName>
        <fullName evidence="2">Uncharacterized protein</fullName>
    </submittedName>
</protein>
<evidence type="ECO:0000313" key="2">
    <source>
        <dbReference type="EMBL" id="KIY53135.1"/>
    </source>
</evidence>